<accession>A0ABV2TCG9</accession>
<organism evidence="2 3">
    <name type="scientific">Chitinophaga defluvii</name>
    <dbReference type="NCBI Taxonomy" id="3163343"/>
    <lineage>
        <taxon>Bacteria</taxon>
        <taxon>Pseudomonadati</taxon>
        <taxon>Bacteroidota</taxon>
        <taxon>Chitinophagia</taxon>
        <taxon>Chitinophagales</taxon>
        <taxon>Chitinophagaceae</taxon>
        <taxon>Chitinophaga</taxon>
    </lineage>
</organism>
<comment type="caution">
    <text evidence="2">The sequence shown here is derived from an EMBL/GenBank/DDBJ whole genome shotgun (WGS) entry which is preliminary data.</text>
</comment>
<protein>
    <submittedName>
        <fullName evidence="2">Uncharacterized protein</fullName>
    </submittedName>
</protein>
<gene>
    <name evidence="2" type="ORF">ABR189_23260</name>
</gene>
<feature type="chain" id="PRO_5046161139" evidence="1">
    <location>
        <begin position="26"/>
        <end position="112"/>
    </location>
</feature>
<name>A0ABV2TCG9_9BACT</name>
<keyword evidence="1" id="KW-0732">Signal</keyword>
<dbReference type="Proteomes" id="UP001549749">
    <property type="component" value="Unassembled WGS sequence"/>
</dbReference>
<feature type="signal peptide" evidence="1">
    <location>
        <begin position="1"/>
        <end position="25"/>
    </location>
</feature>
<evidence type="ECO:0000313" key="2">
    <source>
        <dbReference type="EMBL" id="MET7000330.1"/>
    </source>
</evidence>
<dbReference type="RefSeq" id="WP_354662890.1">
    <property type="nucleotide sequence ID" value="NZ_JBEXAC010000002.1"/>
</dbReference>
<sequence>MKNLKIGFVSIIAVLTICLTVASQAGVFNASLKRASIPDGCYKNVINNLGMHFNSGDDCPLFLPFNTNVDDGNATNLLPNPEVNCATPTTPLCCVQLKHGVMQSFVCGTALQ</sequence>
<reference evidence="2 3" key="1">
    <citation type="submission" date="2024-06" db="EMBL/GenBank/DDBJ databases">
        <title>Chitinophaga defluvii sp. nov., isolated from municipal sewage.</title>
        <authorList>
            <person name="Zhang L."/>
        </authorList>
    </citation>
    <scope>NUCLEOTIDE SEQUENCE [LARGE SCALE GENOMIC DNA]</scope>
    <source>
        <strain evidence="2 3">H8</strain>
    </source>
</reference>
<proteinExistence type="predicted"/>
<evidence type="ECO:0000313" key="3">
    <source>
        <dbReference type="Proteomes" id="UP001549749"/>
    </source>
</evidence>
<dbReference type="EMBL" id="JBEXAC010000002">
    <property type="protein sequence ID" value="MET7000330.1"/>
    <property type="molecule type" value="Genomic_DNA"/>
</dbReference>
<keyword evidence="3" id="KW-1185">Reference proteome</keyword>
<evidence type="ECO:0000256" key="1">
    <source>
        <dbReference type="SAM" id="SignalP"/>
    </source>
</evidence>